<dbReference type="GO" id="GO:0034204">
    <property type="term" value="P:lipid translocation"/>
    <property type="evidence" value="ECO:0007669"/>
    <property type="project" value="TreeGrafter"/>
</dbReference>
<feature type="transmembrane region" description="Helical" evidence="10">
    <location>
        <begin position="135"/>
        <end position="155"/>
    </location>
</feature>
<evidence type="ECO:0000256" key="11">
    <source>
        <dbReference type="PIRNR" id="PIRNR002869"/>
    </source>
</evidence>
<keyword evidence="7 10" id="KW-0472">Membrane</keyword>
<name>A0A5C1QAM4_9SPIO</name>
<organism evidence="12 13">
    <name type="scientific">Thiospirochaeta perfilievii</name>
    <dbReference type="NCBI Taxonomy" id="252967"/>
    <lineage>
        <taxon>Bacteria</taxon>
        <taxon>Pseudomonadati</taxon>
        <taxon>Spirochaetota</taxon>
        <taxon>Spirochaetia</taxon>
        <taxon>Spirochaetales</taxon>
        <taxon>Spirochaetaceae</taxon>
        <taxon>Thiospirochaeta</taxon>
    </lineage>
</organism>
<feature type="transmembrane region" description="Helical" evidence="10">
    <location>
        <begin position="162"/>
        <end position="179"/>
    </location>
</feature>
<dbReference type="NCBIfam" id="TIGR01695">
    <property type="entry name" value="murJ_mviN"/>
    <property type="match status" value="1"/>
</dbReference>
<keyword evidence="4 10" id="KW-0133">Cell shape</keyword>
<reference evidence="12 13" key="1">
    <citation type="submission" date="2019-02" db="EMBL/GenBank/DDBJ databases">
        <authorList>
            <person name="Fomenkov A."/>
            <person name="Dubinina G."/>
            <person name="Grabovich M."/>
            <person name="Vincze T."/>
            <person name="Roberts R.J."/>
        </authorList>
    </citation>
    <scope>NUCLEOTIDE SEQUENCE [LARGE SCALE GENOMIC DNA]</scope>
    <source>
        <strain evidence="12 13">P</strain>
    </source>
</reference>
<keyword evidence="6 10" id="KW-1133">Transmembrane helix</keyword>
<dbReference type="GO" id="GO:0008360">
    <property type="term" value="P:regulation of cell shape"/>
    <property type="evidence" value="ECO:0007669"/>
    <property type="project" value="UniProtKB-UniRule"/>
</dbReference>
<dbReference type="InterPro" id="IPR004268">
    <property type="entry name" value="MurJ"/>
</dbReference>
<evidence type="ECO:0000313" key="13">
    <source>
        <dbReference type="Proteomes" id="UP000323824"/>
    </source>
</evidence>
<dbReference type="Pfam" id="PF03023">
    <property type="entry name" value="MurJ"/>
    <property type="match status" value="1"/>
</dbReference>
<feature type="transmembrane region" description="Helical" evidence="10">
    <location>
        <begin position="191"/>
        <end position="212"/>
    </location>
</feature>
<keyword evidence="10 11" id="KW-0961">Cell wall biogenesis/degradation</keyword>
<feature type="transmembrane region" description="Helical" evidence="10">
    <location>
        <begin position="446"/>
        <end position="468"/>
    </location>
</feature>
<evidence type="ECO:0000313" key="12">
    <source>
        <dbReference type="EMBL" id="QEN04527.1"/>
    </source>
</evidence>
<keyword evidence="10 11" id="KW-0813">Transport</keyword>
<evidence type="ECO:0000256" key="6">
    <source>
        <dbReference type="ARBA" id="ARBA00022989"/>
    </source>
</evidence>
<dbReference type="RefSeq" id="WP_149567774.1">
    <property type="nucleotide sequence ID" value="NZ_CP035807.1"/>
</dbReference>
<dbReference type="CDD" id="cd13123">
    <property type="entry name" value="MATE_MurJ_like"/>
    <property type="match status" value="1"/>
</dbReference>
<dbReference type="KEGG" id="sper:EW093_07375"/>
<dbReference type="HAMAP" id="MF_02078">
    <property type="entry name" value="MurJ_MviN"/>
    <property type="match status" value="1"/>
</dbReference>
<protein>
    <recommendedName>
        <fullName evidence="10">Probable lipid II flippase MurJ</fullName>
    </recommendedName>
</protein>
<dbReference type="OrthoDB" id="9804143at2"/>
<feature type="transmembrane region" description="Helical" evidence="10">
    <location>
        <begin position="238"/>
        <end position="260"/>
    </location>
</feature>
<comment type="similarity">
    <text evidence="9 10 11">Belongs to the MurJ/MviN family.</text>
</comment>
<keyword evidence="5 10" id="KW-0573">Peptidoglycan synthesis</keyword>
<evidence type="ECO:0000256" key="8">
    <source>
        <dbReference type="ARBA" id="ARBA00060041"/>
    </source>
</evidence>
<dbReference type="GO" id="GO:0005886">
    <property type="term" value="C:plasma membrane"/>
    <property type="evidence" value="ECO:0007669"/>
    <property type="project" value="UniProtKB-SubCell"/>
</dbReference>
<feature type="transmembrane region" description="Helical" evidence="10">
    <location>
        <begin position="390"/>
        <end position="410"/>
    </location>
</feature>
<dbReference type="PANTHER" id="PTHR47019">
    <property type="entry name" value="LIPID II FLIPPASE MURJ"/>
    <property type="match status" value="1"/>
</dbReference>
<feature type="transmembrane region" description="Helical" evidence="10">
    <location>
        <begin position="88"/>
        <end position="115"/>
    </location>
</feature>
<dbReference type="InterPro" id="IPR051050">
    <property type="entry name" value="Lipid_II_flippase_MurJ/MviN"/>
</dbReference>
<feature type="transmembrane region" description="Helical" evidence="10">
    <location>
        <begin position="488"/>
        <end position="510"/>
    </location>
</feature>
<keyword evidence="3 10" id="KW-0812">Transmembrane</keyword>
<evidence type="ECO:0000256" key="5">
    <source>
        <dbReference type="ARBA" id="ARBA00022984"/>
    </source>
</evidence>
<keyword evidence="2 10" id="KW-1003">Cell membrane</keyword>
<dbReference type="EMBL" id="CP035807">
    <property type="protein sequence ID" value="QEN04527.1"/>
    <property type="molecule type" value="Genomic_DNA"/>
</dbReference>
<evidence type="ECO:0000256" key="2">
    <source>
        <dbReference type="ARBA" id="ARBA00022475"/>
    </source>
</evidence>
<dbReference type="GO" id="GO:0071555">
    <property type="term" value="P:cell wall organization"/>
    <property type="evidence" value="ECO:0007669"/>
    <property type="project" value="UniProtKB-UniRule"/>
</dbReference>
<comment type="function">
    <text evidence="8 10 11">Involved in peptidoglycan biosynthesis. Transports lipid-linked peptidoglycan precursors from the inner to the outer leaflet of the cytoplasmic membrane.</text>
</comment>
<proteinExistence type="inferred from homology"/>
<dbReference type="PANTHER" id="PTHR47019:SF1">
    <property type="entry name" value="LIPID II FLIPPASE MURJ"/>
    <property type="match status" value="1"/>
</dbReference>
<feature type="transmembrane region" description="Helical" evidence="10">
    <location>
        <begin position="280"/>
        <end position="298"/>
    </location>
</feature>
<dbReference type="PIRSF" id="PIRSF002869">
    <property type="entry name" value="MviN"/>
    <property type="match status" value="1"/>
</dbReference>
<dbReference type="AlphaFoldDB" id="A0A5C1QAM4"/>
<comment type="pathway">
    <text evidence="10">Cell wall biogenesis; peptidoglycan biosynthesis.</text>
</comment>
<dbReference type="PRINTS" id="PR01806">
    <property type="entry name" value="VIRFACTRMVIN"/>
</dbReference>
<evidence type="ECO:0000256" key="4">
    <source>
        <dbReference type="ARBA" id="ARBA00022960"/>
    </source>
</evidence>
<keyword evidence="13" id="KW-1185">Reference proteome</keyword>
<dbReference type="Proteomes" id="UP000323824">
    <property type="component" value="Chromosome"/>
</dbReference>
<dbReference type="GO" id="GO:0015648">
    <property type="term" value="F:lipid-linked peptidoglycan transporter activity"/>
    <property type="evidence" value="ECO:0007669"/>
    <property type="project" value="UniProtKB-UniRule"/>
</dbReference>
<evidence type="ECO:0000256" key="3">
    <source>
        <dbReference type="ARBA" id="ARBA00022692"/>
    </source>
</evidence>
<feature type="transmembrane region" description="Helical" evidence="10">
    <location>
        <begin position="319"/>
        <end position="342"/>
    </location>
</feature>
<sequence length="525" mass="57634">MSIEKKVKKSSIFTLMIFTLGSRVLGLVREMVKAKYLGSAILNDAFNAAFTIPNLLRRLFAESSMTVAFIPTFKGYLKNDNKKETKDFINATFTALTFIVTITVVLGIIFTPIIVKVFKAQNTDIPELILLTRVMFPYLAFISLAALCQGVLNSLNIFGPGGFVPILFNIITIIITILFTKLKVTANPARAMAIGITLGGVSQMAFQLPYILKNGFGFKLTSLKKAFNNKGTKKVGRLITPTLASMGAYQLSTAVAQMLALNTGVGISSALGYSLRLQELVLGIFAVSIGTILISTLSRDAKDKNWGNFTSSLQLSVNVIAFLTIPITVFAYIHSTEIVTLVYKSGAFGEKGVLMTSQVFRIHISGLYFIALSRVIAPAFFSLEDSKTPAILGVISVVFGIILMFTLAPIFKGQGIAVATILSSTLLTILYFIFLGKKEDINFKSIMKSSIPAFIRITIFSLLAAIPLLRYKDRIFNILNTGNRIIDFGIPLIITTLLYFSVYVIILIITKENVLKELKRLARRP</sequence>
<comment type="subcellular location">
    <subcellularLocation>
        <location evidence="1 10">Cell membrane</location>
        <topology evidence="1 10">Multi-pass membrane protein</topology>
    </subcellularLocation>
</comment>
<gene>
    <name evidence="10 12" type="primary">murJ</name>
    <name evidence="12" type="ORF">EW093_07375</name>
</gene>
<dbReference type="UniPathway" id="UPA00219"/>
<dbReference type="GO" id="GO:0009252">
    <property type="term" value="P:peptidoglycan biosynthetic process"/>
    <property type="evidence" value="ECO:0007669"/>
    <property type="project" value="UniProtKB-UniRule"/>
</dbReference>
<evidence type="ECO:0000256" key="10">
    <source>
        <dbReference type="HAMAP-Rule" id="MF_02078"/>
    </source>
</evidence>
<feature type="transmembrane region" description="Helical" evidence="10">
    <location>
        <begin position="362"/>
        <end position="383"/>
    </location>
</feature>
<feature type="transmembrane region" description="Helical" evidence="10">
    <location>
        <begin position="416"/>
        <end position="434"/>
    </location>
</feature>
<accession>A0A5C1QAM4</accession>
<evidence type="ECO:0000256" key="1">
    <source>
        <dbReference type="ARBA" id="ARBA00004651"/>
    </source>
</evidence>
<evidence type="ECO:0000256" key="7">
    <source>
        <dbReference type="ARBA" id="ARBA00023136"/>
    </source>
</evidence>
<evidence type="ECO:0000256" key="9">
    <source>
        <dbReference type="ARBA" id="ARBA00061532"/>
    </source>
</evidence>
<reference evidence="12 13" key="2">
    <citation type="submission" date="2019-09" db="EMBL/GenBank/DDBJ databases">
        <title>Complete Genome Sequence and Methylome Analysis of free living Spirochaetas.</title>
        <authorList>
            <person name="Leshcheva N."/>
            <person name="Mikheeva N."/>
        </authorList>
    </citation>
    <scope>NUCLEOTIDE SEQUENCE [LARGE SCALE GENOMIC DNA]</scope>
    <source>
        <strain evidence="12 13">P</strain>
    </source>
</reference>